<feature type="transmembrane region" description="Helical" evidence="5">
    <location>
        <begin position="192"/>
        <end position="214"/>
    </location>
</feature>
<gene>
    <name evidence="6" type="ORF">DAMO_1602</name>
</gene>
<dbReference type="STRING" id="671143.DAMO_1602"/>
<evidence type="ECO:0000256" key="1">
    <source>
        <dbReference type="ARBA" id="ARBA00004127"/>
    </source>
</evidence>
<accession>D5MFY1</accession>
<feature type="transmembrane region" description="Helical" evidence="5">
    <location>
        <begin position="165"/>
        <end position="186"/>
    </location>
</feature>
<dbReference type="GO" id="GO:0005384">
    <property type="term" value="F:manganese ion transmembrane transporter activity"/>
    <property type="evidence" value="ECO:0007669"/>
    <property type="project" value="InterPro"/>
</dbReference>
<keyword evidence="2 5" id="KW-0812">Transmembrane</keyword>
<reference evidence="6 7" key="1">
    <citation type="journal article" date="2010" name="Nature">
        <title>Nitrite-driven anaerobic methane oxidation by oxygenic bacteria.</title>
        <authorList>
            <person name="Ettwig K.F."/>
            <person name="Butler M.K."/>
            <person name="Le Paslier D."/>
            <person name="Pelletier E."/>
            <person name="Mangenot S."/>
            <person name="Kuypers M.M.M."/>
            <person name="Schreiber F."/>
            <person name="Dutilh B.E."/>
            <person name="Zedelius J."/>
            <person name="de Beer D."/>
            <person name="Gloerich J."/>
            <person name="Wessels H.J.C.T."/>
            <person name="van Allen T."/>
            <person name="Luesken F."/>
            <person name="Wu M."/>
            <person name="van de Pas-Schoonen K.T."/>
            <person name="Op den Camp H.J.M."/>
            <person name="Janssen-Megens E.M."/>
            <person name="Francoijs K-J."/>
            <person name="Stunnenberg H."/>
            <person name="Weissenbach J."/>
            <person name="Jetten M.S.M."/>
            <person name="Strous M."/>
        </authorList>
    </citation>
    <scope>NUCLEOTIDE SEQUENCE [LARGE SCALE GENOMIC DNA]</scope>
</reference>
<dbReference type="eggNOG" id="COG1814">
    <property type="taxonomic scope" value="Bacteria"/>
</dbReference>
<dbReference type="AlphaFoldDB" id="D5MFY1"/>
<feature type="transmembrane region" description="Helical" evidence="5">
    <location>
        <begin position="226"/>
        <end position="248"/>
    </location>
</feature>
<proteinExistence type="predicted"/>
<dbReference type="PATRIC" id="fig|671143.5.peg.1411"/>
<dbReference type="GO" id="GO:0030026">
    <property type="term" value="P:intracellular manganese ion homeostasis"/>
    <property type="evidence" value="ECO:0007669"/>
    <property type="project" value="InterPro"/>
</dbReference>
<comment type="subcellular location">
    <subcellularLocation>
        <location evidence="1">Endomembrane system</location>
        <topology evidence="1">Multi-pass membrane protein</topology>
    </subcellularLocation>
</comment>
<evidence type="ECO:0000256" key="3">
    <source>
        <dbReference type="ARBA" id="ARBA00022989"/>
    </source>
</evidence>
<dbReference type="PANTHER" id="PTHR31851">
    <property type="entry name" value="FE(2+)/MN(2+) TRANSPORTER PCL1"/>
    <property type="match status" value="1"/>
</dbReference>
<keyword evidence="4 5" id="KW-0472">Membrane</keyword>
<keyword evidence="3 5" id="KW-1133">Transmembrane helix</keyword>
<evidence type="ECO:0000256" key="4">
    <source>
        <dbReference type="ARBA" id="ARBA00023136"/>
    </source>
</evidence>
<feature type="transmembrane region" description="Helical" evidence="5">
    <location>
        <begin position="62"/>
        <end position="85"/>
    </location>
</feature>
<feature type="transmembrane region" description="Helical" evidence="5">
    <location>
        <begin position="35"/>
        <end position="56"/>
    </location>
</feature>
<evidence type="ECO:0000256" key="5">
    <source>
        <dbReference type="SAM" id="Phobius"/>
    </source>
</evidence>
<evidence type="ECO:0000313" key="7">
    <source>
        <dbReference type="Proteomes" id="UP000006898"/>
    </source>
</evidence>
<dbReference type="InterPro" id="IPR008217">
    <property type="entry name" value="Ccc1_fam"/>
</dbReference>
<organism evidence="6 7">
    <name type="scientific">Methylomirabilis oxygeniifera</name>
    <dbReference type="NCBI Taxonomy" id="671143"/>
    <lineage>
        <taxon>Bacteria</taxon>
        <taxon>Candidatus Methylomirabilota</taxon>
        <taxon>Candidatus Methylomirabilia</taxon>
        <taxon>Candidatus Methylomirabilales</taxon>
        <taxon>Candidatus Methylomirabilaceae</taxon>
        <taxon>Candidatus Methylomirabilis</taxon>
    </lineage>
</organism>
<evidence type="ECO:0000313" key="6">
    <source>
        <dbReference type="EMBL" id="CBE68662.1"/>
    </source>
</evidence>
<dbReference type="EMBL" id="FP565575">
    <property type="protein sequence ID" value="CBE68662.1"/>
    <property type="molecule type" value="Genomic_DNA"/>
</dbReference>
<evidence type="ECO:0000256" key="2">
    <source>
        <dbReference type="ARBA" id="ARBA00022692"/>
    </source>
</evidence>
<evidence type="ECO:0008006" key="8">
    <source>
        <dbReference type="Google" id="ProtNLM"/>
    </source>
</evidence>
<protein>
    <recommendedName>
        <fullName evidence="8">VIT family protein</fullName>
    </recommendedName>
</protein>
<name>D5MFY1_METO1</name>
<dbReference type="HOGENOM" id="CLU_038957_2_1_0"/>
<dbReference type="Proteomes" id="UP000006898">
    <property type="component" value="Chromosome"/>
</dbReference>
<sequence length="249" mass="27147">MQTGVSGESMNTAGIGFVKTDESSHFPGGRAIREVVFGLHDGLITTVAFLAGVNAASAGQRMIVIASLAEAFAQTLSMGFGAYLSTKSERELYQREIARERLEIETMPDRERDEMRQIYRNKGFQEDEVELVVTRLTADKDRLLKAMMVEELGLIEERFDNPVKVGLLMGVSSCVGAILPILPYLFLGLREAFIASMSVAAFALFATGAGKTLLTKKVWWRSGLEMLGIGLLVSAAGYGIGHVLGALWY</sequence>
<dbReference type="Pfam" id="PF01988">
    <property type="entry name" value="VIT1"/>
    <property type="match status" value="1"/>
</dbReference>
<dbReference type="GO" id="GO:0012505">
    <property type="term" value="C:endomembrane system"/>
    <property type="evidence" value="ECO:0007669"/>
    <property type="project" value="UniProtKB-SubCell"/>
</dbReference>
<dbReference type="KEGG" id="mox:DAMO_1602"/>